<gene>
    <name evidence="4" type="ORF">K491DRAFT_608121</name>
</gene>
<dbReference type="OrthoDB" id="3687641at2759"/>
<dbReference type="AlphaFoldDB" id="A0A6A6SSS2"/>
<dbReference type="PANTHER" id="PTHR33365">
    <property type="entry name" value="YALI0B05434P"/>
    <property type="match status" value="1"/>
</dbReference>
<evidence type="ECO:0000313" key="4">
    <source>
        <dbReference type="EMBL" id="KAF2650826.1"/>
    </source>
</evidence>
<evidence type="ECO:0000256" key="3">
    <source>
        <dbReference type="SAM" id="Phobius"/>
    </source>
</evidence>
<evidence type="ECO:0000256" key="2">
    <source>
        <dbReference type="ARBA" id="ARBA00035112"/>
    </source>
</evidence>
<reference evidence="4" key="1">
    <citation type="journal article" date="2020" name="Stud. Mycol.">
        <title>101 Dothideomycetes genomes: a test case for predicting lifestyles and emergence of pathogens.</title>
        <authorList>
            <person name="Haridas S."/>
            <person name="Albert R."/>
            <person name="Binder M."/>
            <person name="Bloem J."/>
            <person name="Labutti K."/>
            <person name="Salamov A."/>
            <person name="Andreopoulos B."/>
            <person name="Baker S."/>
            <person name="Barry K."/>
            <person name="Bills G."/>
            <person name="Bluhm B."/>
            <person name="Cannon C."/>
            <person name="Castanera R."/>
            <person name="Culley D."/>
            <person name="Daum C."/>
            <person name="Ezra D."/>
            <person name="Gonzalez J."/>
            <person name="Henrissat B."/>
            <person name="Kuo A."/>
            <person name="Liang C."/>
            <person name="Lipzen A."/>
            <person name="Lutzoni F."/>
            <person name="Magnuson J."/>
            <person name="Mondo S."/>
            <person name="Nolan M."/>
            <person name="Ohm R."/>
            <person name="Pangilinan J."/>
            <person name="Park H.-J."/>
            <person name="Ramirez L."/>
            <person name="Alfaro M."/>
            <person name="Sun H."/>
            <person name="Tritt A."/>
            <person name="Yoshinaga Y."/>
            <person name="Zwiers L.-H."/>
            <person name="Turgeon B."/>
            <person name="Goodwin S."/>
            <person name="Spatafora J."/>
            <person name="Crous P."/>
            <person name="Grigoriev I."/>
        </authorList>
    </citation>
    <scope>NUCLEOTIDE SEQUENCE</scope>
    <source>
        <strain evidence="4">CBS 122681</strain>
    </source>
</reference>
<keyword evidence="3" id="KW-1133">Transmembrane helix</keyword>
<dbReference type="Pfam" id="PF11807">
    <property type="entry name" value="UstYa"/>
    <property type="match status" value="1"/>
</dbReference>
<keyword evidence="3" id="KW-0812">Transmembrane</keyword>
<comment type="similarity">
    <text evidence="2">Belongs to the ustYa family.</text>
</comment>
<dbReference type="GO" id="GO:0043386">
    <property type="term" value="P:mycotoxin biosynthetic process"/>
    <property type="evidence" value="ECO:0007669"/>
    <property type="project" value="InterPro"/>
</dbReference>
<keyword evidence="3" id="KW-0472">Membrane</keyword>
<comment type="pathway">
    <text evidence="1">Mycotoxin biosynthesis.</text>
</comment>
<evidence type="ECO:0000313" key="5">
    <source>
        <dbReference type="Proteomes" id="UP000799324"/>
    </source>
</evidence>
<evidence type="ECO:0008006" key="6">
    <source>
        <dbReference type="Google" id="ProtNLM"/>
    </source>
</evidence>
<feature type="transmembrane region" description="Helical" evidence="3">
    <location>
        <begin position="39"/>
        <end position="63"/>
    </location>
</feature>
<dbReference type="PANTHER" id="PTHR33365:SF4">
    <property type="entry name" value="CYCLOCHLOROTINE BIOSYNTHESIS PROTEIN O"/>
    <property type="match status" value="1"/>
</dbReference>
<organism evidence="4 5">
    <name type="scientific">Lophiostoma macrostomum CBS 122681</name>
    <dbReference type="NCBI Taxonomy" id="1314788"/>
    <lineage>
        <taxon>Eukaryota</taxon>
        <taxon>Fungi</taxon>
        <taxon>Dikarya</taxon>
        <taxon>Ascomycota</taxon>
        <taxon>Pezizomycotina</taxon>
        <taxon>Dothideomycetes</taxon>
        <taxon>Pleosporomycetidae</taxon>
        <taxon>Pleosporales</taxon>
        <taxon>Lophiostomataceae</taxon>
        <taxon>Lophiostoma</taxon>
    </lineage>
</organism>
<evidence type="ECO:0000256" key="1">
    <source>
        <dbReference type="ARBA" id="ARBA00004685"/>
    </source>
</evidence>
<name>A0A6A6SSS2_9PLEO</name>
<dbReference type="Proteomes" id="UP000799324">
    <property type="component" value="Unassembled WGS sequence"/>
</dbReference>
<proteinExistence type="inferred from homology"/>
<accession>A0A6A6SSS2</accession>
<sequence>MEKYGPLRGDDESRSSSEVDRTAILNNQYALQEKKRKQMIWLTFFNLFLFSISAMALTCAVVSQRSIATHSAAKLMDQFDIFSPAMHVVEYEEVKFELPKPINSSKYVGTTNDVENAWRDLAYVPDQMVSMDDFPKLQKPEDSLKVTSPKTGETGYRVGLEVFHQLHCLNMLRLATYPDYHPEVVISDMNEMSETGRAHLDHCIEILRMNLMCLSDVNVFTFHNVPGVKDASPDYESHHVCRNFDQLKQWANDNAMPSQHS</sequence>
<protein>
    <recommendedName>
        <fullName evidence="6">Tat pathway signal sequence</fullName>
    </recommendedName>
</protein>
<keyword evidence="5" id="KW-1185">Reference proteome</keyword>
<dbReference type="InterPro" id="IPR021765">
    <property type="entry name" value="UstYa-like"/>
</dbReference>
<dbReference type="EMBL" id="MU004443">
    <property type="protein sequence ID" value="KAF2650826.1"/>
    <property type="molecule type" value="Genomic_DNA"/>
</dbReference>